<comment type="caution">
    <text evidence="1">The sequence shown here is derived from an EMBL/GenBank/DDBJ whole genome shotgun (WGS) entry which is preliminary data.</text>
</comment>
<dbReference type="AlphaFoldDB" id="A0A9D5HJ32"/>
<dbReference type="EMBL" id="JAGGNH010000003">
    <property type="protein sequence ID" value="KAJ0978213.1"/>
    <property type="molecule type" value="Genomic_DNA"/>
</dbReference>
<evidence type="ECO:0000313" key="2">
    <source>
        <dbReference type="Proteomes" id="UP001085076"/>
    </source>
</evidence>
<proteinExistence type="predicted"/>
<gene>
    <name evidence="1" type="ORF">J5N97_013687</name>
</gene>
<keyword evidence="2" id="KW-1185">Reference proteome</keyword>
<accession>A0A9D5HJ32</accession>
<name>A0A9D5HJ32_9LILI</name>
<reference evidence="1" key="1">
    <citation type="submission" date="2021-03" db="EMBL/GenBank/DDBJ databases">
        <authorList>
            <person name="Li Z."/>
            <person name="Yang C."/>
        </authorList>
    </citation>
    <scope>NUCLEOTIDE SEQUENCE</scope>
    <source>
        <strain evidence="1">Dzin_1.0</strain>
        <tissue evidence="1">Leaf</tissue>
    </source>
</reference>
<organism evidence="1 2">
    <name type="scientific">Dioscorea zingiberensis</name>
    <dbReference type="NCBI Taxonomy" id="325984"/>
    <lineage>
        <taxon>Eukaryota</taxon>
        <taxon>Viridiplantae</taxon>
        <taxon>Streptophyta</taxon>
        <taxon>Embryophyta</taxon>
        <taxon>Tracheophyta</taxon>
        <taxon>Spermatophyta</taxon>
        <taxon>Magnoliopsida</taxon>
        <taxon>Liliopsida</taxon>
        <taxon>Dioscoreales</taxon>
        <taxon>Dioscoreaceae</taxon>
        <taxon>Dioscorea</taxon>
    </lineage>
</organism>
<dbReference type="Proteomes" id="UP001085076">
    <property type="component" value="Miscellaneous, Linkage group lg03"/>
</dbReference>
<evidence type="ECO:0000313" key="1">
    <source>
        <dbReference type="EMBL" id="KAJ0978213.1"/>
    </source>
</evidence>
<reference evidence="1" key="2">
    <citation type="journal article" date="2022" name="Hortic Res">
        <title>The genome of Dioscorea zingiberensis sheds light on the biosynthesis, origin and evolution of the medicinally important diosgenin saponins.</title>
        <authorList>
            <person name="Li Y."/>
            <person name="Tan C."/>
            <person name="Li Z."/>
            <person name="Guo J."/>
            <person name="Li S."/>
            <person name="Chen X."/>
            <person name="Wang C."/>
            <person name="Dai X."/>
            <person name="Yang H."/>
            <person name="Song W."/>
            <person name="Hou L."/>
            <person name="Xu J."/>
            <person name="Tong Z."/>
            <person name="Xu A."/>
            <person name="Yuan X."/>
            <person name="Wang W."/>
            <person name="Yang Q."/>
            <person name="Chen L."/>
            <person name="Sun Z."/>
            <person name="Wang K."/>
            <person name="Pan B."/>
            <person name="Chen J."/>
            <person name="Bao Y."/>
            <person name="Liu F."/>
            <person name="Qi X."/>
            <person name="Gang D.R."/>
            <person name="Wen J."/>
            <person name="Li J."/>
        </authorList>
    </citation>
    <scope>NUCLEOTIDE SEQUENCE</scope>
    <source>
        <strain evidence="1">Dzin_1.0</strain>
    </source>
</reference>
<sequence>MEVWVPLSSTIAKVGPTCGSLTSWGLFASPLPFLNSPRSGFPREEREGERGVRIPEIWDLRGSFELRDLSRGMI</sequence>
<protein>
    <submittedName>
        <fullName evidence="1">Uncharacterized protein</fullName>
    </submittedName>
</protein>